<gene>
    <name evidence="6" type="ORF">Q5716_00290</name>
</gene>
<protein>
    <submittedName>
        <fullName evidence="6">Sugar ABC transporter ATP-binding protein</fullName>
    </submittedName>
</protein>
<dbReference type="InterPro" id="IPR027417">
    <property type="entry name" value="P-loop_NTPase"/>
</dbReference>
<dbReference type="EMBL" id="JAUQUB010000001">
    <property type="protein sequence ID" value="MDO7880658.1"/>
    <property type="molecule type" value="Genomic_DNA"/>
</dbReference>
<dbReference type="PROSITE" id="PS50893">
    <property type="entry name" value="ABC_TRANSPORTER_2"/>
    <property type="match status" value="2"/>
</dbReference>
<proteinExistence type="predicted"/>
<evidence type="ECO:0000259" key="5">
    <source>
        <dbReference type="PROSITE" id="PS50893"/>
    </source>
</evidence>
<keyword evidence="1" id="KW-0813">Transport</keyword>
<dbReference type="SMART" id="SM00382">
    <property type="entry name" value="AAA"/>
    <property type="match status" value="2"/>
</dbReference>
<dbReference type="Gene3D" id="3.40.50.300">
    <property type="entry name" value="P-loop containing nucleotide triphosphate hydrolases"/>
    <property type="match status" value="2"/>
</dbReference>
<evidence type="ECO:0000313" key="6">
    <source>
        <dbReference type="EMBL" id="MDO7880658.1"/>
    </source>
</evidence>
<accession>A0ABT9BJP4</accession>
<dbReference type="Pfam" id="PF00005">
    <property type="entry name" value="ABC_tran"/>
    <property type="match status" value="2"/>
</dbReference>
<dbReference type="InterPro" id="IPR003593">
    <property type="entry name" value="AAA+_ATPase"/>
</dbReference>
<dbReference type="InterPro" id="IPR050107">
    <property type="entry name" value="ABC_carbohydrate_import_ATPase"/>
</dbReference>
<dbReference type="CDD" id="cd03215">
    <property type="entry name" value="ABC_Carb_Monos_II"/>
    <property type="match status" value="1"/>
</dbReference>
<evidence type="ECO:0000313" key="7">
    <source>
        <dbReference type="Proteomes" id="UP001241072"/>
    </source>
</evidence>
<feature type="domain" description="ABC transporter" evidence="5">
    <location>
        <begin position="261"/>
        <end position="503"/>
    </location>
</feature>
<dbReference type="PANTHER" id="PTHR43790">
    <property type="entry name" value="CARBOHYDRATE TRANSPORT ATP-BINDING PROTEIN MG119-RELATED"/>
    <property type="match status" value="1"/>
</dbReference>
<keyword evidence="4 6" id="KW-0067">ATP-binding</keyword>
<reference evidence="6 7" key="1">
    <citation type="submission" date="2023-07" db="EMBL/GenBank/DDBJ databases">
        <title>Protaetiibacter sp. nov WY-16 isolated from soil.</title>
        <authorList>
            <person name="Liu B."/>
            <person name="Wan Y."/>
        </authorList>
    </citation>
    <scope>NUCLEOTIDE SEQUENCE [LARGE SCALE GENOMIC DNA]</scope>
    <source>
        <strain evidence="6 7">WY-16</strain>
    </source>
</reference>
<dbReference type="InterPro" id="IPR017871">
    <property type="entry name" value="ABC_transporter-like_CS"/>
</dbReference>
<evidence type="ECO:0000256" key="1">
    <source>
        <dbReference type="ARBA" id="ARBA00022448"/>
    </source>
</evidence>
<dbReference type="SUPFAM" id="SSF52540">
    <property type="entry name" value="P-loop containing nucleoside triphosphate hydrolases"/>
    <property type="match status" value="2"/>
</dbReference>
<feature type="domain" description="ABC transporter" evidence="5">
    <location>
        <begin position="10"/>
        <end position="245"/>
    </location>
</feature>
<dbReference type="CDD" id="cd03216">
    <property type="entry name" value="ABC_Carb_Monos_I"/>
    <property type="match status" value="1"/>
</dbReference>
<keyword evidence="7" id="KW-1185">Reference proteome</keyword>
<organism evidence="6 7">
    <name type="scientific">Antiquaquibacter soli</name>
    <dbReference type="NCBI Taxonomy" id="3064523"/>
    <lineage>
        <taxon>Bacteria</taxon>
        <taxon>Bacillati</taxon>
        <taxon>Actinomycetota</taxon>
        <taxon>Actinomycetes</taxon>
        <taxon>Micrococcales</taxon>
        <taxon>Microbacteriaceae</taxon>
        <taxon>Antiquaquibacter</taxon>
    </lineage>
</organism>
<dbReference type="RefSeq" id="WP_305001089.1">
    <property type="nucleotide sequence ID" value="NZ_JAUQUB010000001.1"/>
</dbReference>
<evidence type="ECO:0000256" key="4">
    <source>
        <dbReference type="ARBA" id="ARBA00022840"/>
    </source>
</evidence>
<dbReference type="Proteomes" id="UP001241072">
    <property type="component" value="Unassembled WGS sequence"/>
</dbReference>
<comment type="caution">
    <text evidence="6">The sequence shown here is derived from an EMBL/GenBank/DDBJ whole genome shotgun (WGS) entry which is preliminary data.</text>
</comment>
<keyword evidence="2" id="KW-0677">Repeat</keyword>
<dbReference type="InterPro" id="IPR003439">
    <property type="entry name" value="ABC_transporter-like_ATP-bd"/>
</dbReference>
<dbReference type="PANTHER" id="PTHR43790:SF9">
    <property type="entry name" value="GALACTOFURANOSE TRANSPORTER ATP-BINDING PROTEIN YTFR"/>
    <property type="match status" value="1"/>
</dbReference>
<sequence>MDSAMNSGALEVRDIEKRFSGVPVLRGVSVAVRPGEVVGLVGHNGAGKSTLLRIISGAHRQDAGQLLVGGEEQSFSSPADAHEAGIATVYQELSLLPNLTVAQNAFLGVELRKGGILDRARMRRETRELTESFGLDVDPDRKVRDYPVATRQLLEVAIATRRGARFLLLDEPTTSLEGAQVERFLGTVRELAAQGFGIVLVDHKLEELYAVASRIVALVDGRIRIDAAVSEVSRDDVIQAIAGHAMEHTPARERIAPPASDESAPALRAVGVRTRALRSVSLDARAGRVLGLYGLVGSGRTEFLRTLIGLDPVLDGSIELGGAAFRPRTPAHAAAQGIVYVTEERKTDGIVPLLDAGANVTLPVVGRFTRAGFLQRARLRQEAVERMDQLSVLGDRLGPVVRLSGGNQQKVLLARALAQKPRILLLDEPTKGVDLGVKAQIHRMIVSLAHDEGLTVIVVSSEEDEICEIADDIVIFAHGSTSPDVLDASDVTPNDLRTLAWSAA</sequence>
<name>A0ABT9BJP4_9MICO</name>
<dbReference type="GO" id="GO:0005524">
    <property type="term" value="F:ATP binding"/>
    <property type="evidence" value="ECO:0007669"/>
    <property type="project" value="UniProtKB-KW"/>
</dbReference>
<evidence type="ECO:0000256" key="3">
    <source>
        <dbReference type="ARBA" id="ARBA00022741"/>
    </source>
</evidence>
<keyword evidence="3" id="KW-0547">Nucleotide-binding</keyword>
<evidence type="ECO:0000256" key="2">
    <source>
        <dbReference type="ARBA" id="ARBA00022737"/>
    </source>
</evidence>
<dbReference type="PROSITE" id="PS00211">
    <property type="entry name" value="ABC_TRANSPORTER_1"/>
    <property type="match status" value="1"/>
</dbReference>